<dbReference type="PANTHER" id="PTHR35765:SF2">
    <property type="entry name" value="OS05G0569200 PROTEIN"/>
    <property type="match status" value="1"/>
</dbReference>
<dbReference type="KEGG" id="smo:SELMODRAFT_419200"/>
<feature type="compositionally biased region" description="Basic and acidic residues" evidence="1">
    <location>
        <begin position="133"/>
        <end position="148"/>
    </location>
</feature>
<feature type="region of interest" description="Disordered" evidence="1">
    <location>
        <begin position="117"/>
        <end position="148"/>
    </location>
</feature>
<organism evidence="3">
    <name type="scientific">Selaginella moellendorffii</name>
    <name type="common">Spikemoss</name>
    <dbReference type="NCBI Taxonomy" id="88036"/>
    <lineage>
        <taxon>Eukaryota</taxon>
        <taxon>Viridiplantae</taxon>
        <taxon>Streptophyta</taxon>
        <taxon>Embryophyta</taxon>
        <taxon>Tracheophyta</taxon>
        <taxon>Lycopodiopsida</taxon>
        <taxon>Selaginellales</taxon>
        <taxon>Selaginellaceae</taxon>
        <taxon>Selaginella</taxon>
    </lineage>
</organism>
<keyword evidence="3" id="KW-1185">Reference proteome</keyword>
<dbReference type="STRING" id="88036.D8S861"/>
<dbReference type="InParanoid" id="D8S861"/>
<evidence type="ECO:0000256" key="1">
    <source>
        <dbReference type="SAM" id="MobiDB-lite"/>
    </source>
</evidence>
<dbReference type="eggNOG" id="KOG4176">
    <property type="taxonomic scope" value="Eukaryota"/>
</dbReference>
<reference evidence="2 3" key="1">
    <citation type="journal article" date="2011" name="Science">
        <title>The Selaginella genome identifies genetic changes associated with the evolution of vascular plants.</title>
        <authorList>
            <person name="Banks J.A."/>
            <person name="Nishiyama T."/>
            <person name="Hasebe M."/>
            <person name="Bowman J.L."/>
            <person name="Gribskov M."/>
            <person name="dePamphilis C."/>
            <person name="Albert V.A."/>
            <person name="Aono N."/>
            <person name="Aoyama T."/>
            <person name="Ambrose B.A."/>
            <person name="Ashton N.W."/>
            <person name="Axtell M.J."/>
            <person name="Barker E."/>
            <person name="Barker M.S."/>
            <person name="Bennetzen J.L."/>
            <person name="Bonawitz N.D."/>
            <person name="Chapple C."/>
            <person name="Cheng C."/>
            <person name="Correa L.G."/>
            <person name="Dacre M."/>
            <person name="DeBarry J."/>
            <person name="Dreyer I."/>
            <person name="Elias M."/>
            <person name="Engstrom E.M."/>
            <person name="Estelle M."/>
            <person name="Feng L."/>
            <person name="Finet C."/>
            <person name="Floyd S.K."/>
            <person name="Frommer W.B."/>
            <person name="Fujita T."/>
            <person name="Gramzow L."/>
            <person name="Gutensohn M."/>
            <person name="Harholt J."/>
            <person name="Hattori M."/>
            <person name="Heyl A."/>
            <person name="Hirai T."/>
            <person name="Hiwatashi Y."/>
            <person name="Ishikawa M."/>
            <person name="Iwata M."/>
            <person name="Karol K.G."/>
            <person name="Koehler B."/>
            <person name="Kolukisaoglu U."/>
            <person name="Kubo M."/>
            <person name="Kurata T."/>
            <person name="Lalonde S."/>
            <person name="Li K."/>
            <person name="Li Y."/>
            <person name="Litt A."/>
            <person name="Lyons E."/>
            <person name="Manning G."/>
            <person name="Maruyama T."/>
            <person name="Michael T.P."/>
            <person name="Mikami K."/>
            <person name="Miyazaki S."/>
            <person name="Morinaga S."/>
            <person name="Murata T."/>
            <person name="Mueller-Roeber B."/>
            <person name="Nelson D.R."/>
            <person name="Obara M."/>
            <person name="Oguri Y."/>
            <person name="Olmstead R.G."/>
            <person name="Onodera N."/>
            <person name="Petersen B.L."/>
            <person name="Pils B."/>
            <person name="Prigge M."/>
            <person name="Rensing S.A."/>
            <person name="Riano-Pachon D.M."/>
            <person name="Roberts A.W."/>
            <person name="Sato Y."/>
            <person name="Scheller H.V."/>
            <person name="Schulz B."/>
            <person name="Schulz C."/>
            <person name="Shakirov E.V."/>
            <person name="Shibagaki N."/>
            <person name="Shinohara N."/>
            <person name="Shippen D.E."/>
            <person name="Soerensen I."/>
            <person name="Sotooka R."/>
            <person name="Sugimoto N."/>
            <person name="Sugita M."/>
            <person name="Sumikawa N."/>
            <person name="Tanurdzic M."/>
            <person name="Theissen G."/>
            <person name="Ulvskov P."/>
            <person name="Wakazuki S."/>
            <person name="Weng J.K."/>
            <person name="Willats W.W."/>
            <person name="Wipf D."/>
            <person name="Wolf P.G."/>
            <person name="Yang L."/>
            <person name="Zimmer A.D."/>
            <person name="Zhu Q."/>
            <person name="Mitros T."/>
            <person name="Hellsten U."/>
            <person name="Loque D."/>
            <person name="Otillar R."/>
            <person name="Salamov A."/>
            <person name="Schmutz J."/>
            <person name="Shapiro H."/>
            <person name="Lindquist E."/>
            <person name="Lucas S."/>
            <person name="Rokhsar D."/>
            <person name="Grigoriev I.V."/>
        </authorList>
    </citation>
    <scope>NUCLEOTIDE SEQUENCE [LARGE SCALE GENOMIC DNA]</scope>
</reference>
<dbReference type="OMA" id="CEWHLLP"/>
<dbReference type="AlphaFoldDB" id="D8S861"/>
<dbReference type="Pfam" id="PF11341">
    <property type="entry name" value="DUF3143"/>
    <property type="match status" value="1"/>
</dbReference>
<evidence type="ECO:0000313" key="2">
    <source>
        <dbReference type="EMBL" id="EFJ19468.1"/>
    </source>
</evidence>
<gene>
    <name evidence="2" type="ORF">SELMODRAFT_419200</name>
</gene>
<feature type="compositionally biased region" description="Low complexity" evidence="1">
    <location>
        <begin position="118"/>
        <end position="129"/>
    </location>
</feature>
<name>D8S861_SELML</name>
<sequence>MAADAANPSSPAAPMPIRAAEIHPQHWIPDERDGFISWLRGEFAAANAIIDALCQHLQMSGSPGEYDLVVACIQQRRFSWNPILHMQHYYSVAEVLMALQQVTLKKIHHAQASEKLPSSGKFSFRGSSFQQNKDLREPAKEDSSSKEELLLEDQALSRKVSTLSVAEEAASKLLFALLRAFGIANSFQQVNVLEGLEVYENVADTTELLAAVTQSHIVKSGEGRKRSRSIQFGTIPSEIIAEEQEQELSSMPKEEIVAEGGVPPFLDFLLERVLKLQDIPPDKRPTSCSISVFEPEDFMLLRAYHSFDQPVYMRSVLVDIQKESGNEKRRSLLVLQRNSKELVQCAVSPSQSRQVLIAFGRLKPQGCFYHQTGSRITPSHRKLMDSNVDSHQLSESFHHRAAPGSMASLVSVPGGFSGAAGWVLDSRIRKRYFSLCRRGKGVTYGSSVVIVRADKRSNAPEAEATDKWLKLLPDKKSALYSHSLPCIEAWLKSLGFLQSAEERASWVIERSDWHAQLSLEITELRIRYLKGGPGNLERDIERKFSYALCREDLENAILGGP</sequence>
<dbReference type="PANTHER" id="PTHR35765">
    <property type="entry name" value="OS05G0569200 PROTEIN"/>
    <property type="match status" value="1"/>
</dbReference>
<dbReference type="HOGENOM" id="CLU_486093_0_0_1"/>
<dbReference type="EMBL" id="GL377606">
    <property type="protein sequence ID" value="EFJ19468.1"/>
    <property type="molecule type" value="Genomic_DNA"/>
</dbReference>
<dbReference type="Gramene" id="EFJ19468">
    <property type="protein sequence ID" value="EFJ19468"/>
    <property type="gene ID" value="SELMODRAFT_419200"/>
</dbReference>
<proteinExistence type="predicted"/>
<evidence type="ECO:0000313" key="3">
    <source>
        <dbReference type="Proteomes" id="UP000001514"/>
    </source>
</evidence>
<protein>
    <submittedName>
        <fullName evidence="2">Uncharacterized protein</fullName>
    </submittedName>
</protein>
<accession>D8S861</accession>
<dbReference type="Proteomes" id="UP000001514">
    <property type="component" value="Unassembled WGS sequence"/>
</dbReference>
<dbReference type="InterPro" id="IPR021489">
    <property type="entry name" value="DUF3143"/>
</dbReference>